<keyword evidence="2" id="KW-1185">Reference proteome</keyword>
<organism evidence="1 2">
    <name type="scientific">Ohessyouella blattaphilus</name>
    <dbReference type="NCBI Taxonomy" id="2949333"/>
    <lineage>
        <taxon>Bacteria</taxon>
        <taxon>Bacillati</taxon>
        <taxon>Bacillota</taxon>
        <taxon>Clostridia</taxon>
        <taxon>Lachnospirales</taxon>
        <taxon>Lachnospiraceae</taxon>
        <taxon>Ohessyouella</taxon>
    </lineage>
</organism>
<evidence type="ECO:0000313" key="2">
    <source>
        <dbReference type="Proteomes" id="UP001523565"/>
    </source>
</evidence>
<dbReference type="RefSeq" id="WP_262069916.1">
    <property type="nucleotide sequence ID" value="NZ_JAMXOC010000022.1"/>
</dbReference>
<accession>A0ABT1EKI4</accession>
<gene>
    <name evidence="1" type="ORF">NK118_12320</name>
</gene>
<proteinExistence type="predicted"/>
<name>A0ABT1EKI4_9FIRM</name>
<dbReference type="Proteomes" id="UP001523565">
    <property type="component" value="Unassembled WGS sequence"/>
</dbReference>
<dbReference type="EMBL" id="JAMZFV010000022">
    <property type="protein sequence ID" value="MCP1111036.1"/>
    <property type="molecule type" value="Genomic_DNA"/>
</dbReference>
<sequence length="193" mass="22542">MIKTTAMILDELKDFSSPADKLARLVKRKEYIPIVRGLYETERTTPGYLLAESIYGPSYLSFEFALSYHGLIPEAVYTYTSATFKKRKRKTYSTPFGTYTYRDIPESVYPYGVQIVKENNYSYKIASPEKALCDQLYKTSPLSNYKDMQAHLFENLRIDKQDLETLNQEDIRDLSKKYGSTNVKRLYELIKRL</sequence>
<evidence type="ECO:0000313" key="1">
    <source>
        <dbReference type="EMBL" id="MCP1111036.1"/>
    </source>
</evidence>
<reference evidence="1 2" key="1">
    <citation type="journal article" date="2022" name="Genome Biol. Evol.">
        <title>Host diet, physiology and behaviors set the stage for Lachnospiraceae cladogenesis.</title>
        <authorList>
            <person name="Vera-Ponce De Leon A."/>
            <person name="Schneider M."/>
            <person name="Jahnes B.C."/>
            <person name="Sadowski V."/>
            <person name="Camuy-Velez L.A."/>
            <person name="Duan J."/>
            <person name="Sabree Z.L."/>
        </authorList>
    </citation>
    <scope>NUCLEOTIDE SEQUENCE [LARGE SCALE GENOMIC DNA]</scope>
    <source>
        <strain evidence="1 2">PAL227</strain>
    </source>
</reference>
<comment type="caution">
    <text evidence="1">The sequence shown here is derived from an EMBL/GenBank/DDBJ whole genome shotgun (WGS) entry which is preliminary data.</text>
</comment>
<protein>
    <submittedName>
        <fullName evidence="1">Uncharacterized protein</fullName>
    </submittedName>
</protein>